<protein>
    <submittedName>
        <fullName evidence="2">Phosphotransferase family protein</fullName>
    </submittedName>
</protein>
<comment type="caution">
    <text evidence="2">The sequence shown here is derived from an EMBL/GenBank/DDBJ whole genome shotgun (WGS) entry which is preliminary data.</text>
</comment>
<dbReference type="InterPro" id="IPR051678">
    <property type="entry name" value="AGP_Transferase"/>
</dbReference>
<dbReference type="PANTHER" id="PTHR21310:SF40">
    <property type="entry name" value="AMINOGLYCOSIDE PHOSPHOTRANSFERASE DOMAIN-CONTAINING PROTEIN-RELATED"/>
    <property type="match status" value="1"/>
</dbReference>
<evidence type="ECO:0000313" key="3">
    <source>
        <dbReference type="Proteomes" id="UP000179734"/>
    </source>
</evidence>
<dbReference type="Gene3D" id="3.30.200.20">
    <property type="entry name" value="Phosphorylase Kinase, domain 1"/>
    <property type="match status" value="1"/>
</dbReference>
<gene>
    <name evidence="2" type="ORF">BKN37_05735</name>
</gene>
<name>A0A1S1NMP6_9MYCO</name>
<evidence type="ECO:0000259" key="1">
    <source>
        <dbReference type="Pfam" id="PF01636"/>
    </source>
</evidence>
<dbReference type="InterPro" id="IPR011009">
    <property type="entry name" value="Kinase-like_dom_sf"/>
</dbReference>
<evidence type="ECO:0000313" key="2">
    <source>
        <dbReference type="EMBL" id="OHV05447.1"/>
    </source>
</evidence>
<keyword evidence="2" id="KW-0808">Transferase</keyword>
<feature type="domain" description="Aminoglycoside phosphotransferase" evidence="1">
    <location>
        <begin position="41"/>
        <end position="264"/>
    </location>
</feature>
<dbReference type="AlphaFoldDB" id="A0A1S1NMP6"/>
<dbReference type="EMBL" id="MLQM01000017">
    <property type="protein sequence ID" value="OHV05447.1"/>
    <property type="molecule type" value="Genomic_DNA"/>
</dbReference>
<dbReference type="InterPro" id="IPR041726">
    <property type="entry name" value="ACAD10_11_N"/>
</dbReference>
<dbReference type="PANTHER" id="PTHR21310">
    <property type="entry name" value="AMINOGLYCOSIDE PHOSPHOTRANSFERASE-RELATED-RELATED"/>
    <property type="match status" value="1"/>
</dbReference>
<dbReference type="InterPro" id="IPR002575">
    <property type="entry name" value="Aminoglycoside_PTrfase"/>
</dbReference>
<accession>A0A1S1NMP6</accession>
<dbReference type="SUPFAM" id="SSF56112">
    <property type="entry name" value="Protein kinase-like (PK-like)"/>
    <property type="match status" value="1"/>
</dbReference>
<organism evidence="2 3">
    <name type="scientific">Mycobacterium talmoniae</name>
    <dbReference type="NCBI Taxonomy" id="1858794"/>
    <lineage>
        <taxon>Bacteria</taxon>
        <taxon>Bacillati</taxon>
        <taxon>Actinomycetota</taxon>
        <taxon>Actinomycetes</taxon>
        <taxon>Mycobacteriales</taxon>
        <taxon>Mycobacteriaceae</taxon>
        <taxon>Mycobacterium</taxon>
    </lineage>
</organism>
<sequence length="351" mass="38285">MATGVSVRHRRSASPKLMSAQPRALVAWLVANGERVCTPVEIQRVGAGQSNVTSIVADGEGRQWVLREPLPGNEATNARAVAREAGVIAALANSGIPVPRIIGIGESRSGGAFFVMQRMAGRALALEDDAQLIDPDRRYEIGVAVIATLARLHRLDPALLSLDTSESPYLHHQARRVSDVWLRVGSGCIHDAAWRAVRSRLIERLPHPQNPAVIMHGDFRLSNLLVCGGRVSAVLDWEHGTVGDPLLDLAWLLDDWRSAEEPPMSIRAPTRAGGFPTRSELIEIYRNKTGFDVDQLGYYRGFTQWRQASLLQAAVMRYRTGSMGDHGAIDCGVLEESIATLLTSAAVQLKE</sequence>
<dbReference type="RefSeq" id="WP_071023034.1">
    <property type="nucleotide sequence ID" value="NZ_MLQM01000017.1"/>
</dbReference>
<dbReference type="Proteomes" id="UP000179734">
    <property type="component" value="Unassembled WGS sequence"/>
</dbReference>
<dbReference type="Gene3D" id="3.90.1200.10">
    <property type="match status" value="1"/>
</dbReference>
<reference evidence="2 3" key="1">
    <citation type="submission" date="2016-10" db="EMBL/GenBank/DDBJ databases">
        <title>Genome sequence of Mycobacterium talmonii.</title>
        <authorList>
            <person name="Greninger A.L."/>
            <person name="Elliott B."/>
            <person name="Vasireddy S."/>
            <person name="Vasireddy R."/>
        </authorList>
    </citation>
    <scope>NUCLEOTIDE SEQUENCE [LARGE SCALE GENOMIC DNA]</scope>
    <source>
        <strain evidence="3">NE-TNMC-100812</strain>
    </source>
</reference>
<dbReference type="Pfam" id="PF01636">
    <property type="entry name" value="APH"/>
    <property type="match status" value="1"/>
</dbReference>
<dbReference type="CDD" id="cd05154">
    <property type="entry name" value="ACAD10_11_N-like"/>
    <property type="match status" value="1"/>
</dbReference>
<proteinExistence type="predicted"/>
<dbReference type="GO" id="GO:0016740">
    <property type="term" value="F:transferase activity"/>
    <property type="evidence" value="ECO:0007669"/>
    <property type="project" value="UniProtKB-KW"/>
</dbReference>
<keyword evidence="3" id="KW-1185">Reference proteome</keyword>